<protein>
    <submittedName>
        <fullName evidence="1">Uncharacterized protein</fullName>
    </submittedName>
</protein>
<organism evidence="1 2">
    <name type="scientific">Plectosphaerella cucumerina</name>
    <dbReference type="NCBI Taxonomy" id="40658"/>
    <lineage>
        <taxon>Eukaryota</taxon>
        <taxon>Fungi</taxon>
        <taxon>Dikarya</taxon>
        <taxon>Ascomycota</taxon>
        <taxon>Pezizomycotina</taxon>
        <taxon>Sordariomycetes</taxon>
        <taxon>Hypocreomycetidae</taxon>
        <taxon>Glomerellales</taxon>
        <taxon>Plectosphaerellaceae</taxon>
        <taxon>Plectosphaerella</taxon>
    </lineage>
</organism>
<accession>A0A8K0TS30</accession>
<evidence type="ECO:0000313" key="2">
    <source>
        <dbReference type="Proteomes" id="UP000813385"/>
    </source>
</evidence>
<keyword evidence="2" id="KW-1185">Reference proteome</keyword>
<evidence type="ECO:0000313" key="1">
    <source>
        <dbReference type="EMBL" id="KAH7377170.1"/>
    </source>
</evidence>
<dbReference type="Proteomes" id="UP000813385">
    <property type="component" value="Unassembled WGS sequence"/>
</dbReference>
<name>A0A8K0TS30_9PEZI</name>
<dbReference type="AlphaFoldDB" id="A0A8K0TS30"/>
<reference evidence="1" key="1">
    <citation type="journal article" date="2021" name="Nat. Commun.">
        <title>Genetic determinants of endophytism in the Arabidopsis root mycobiome.</title>
        <authorList>
            <person name="Mesny F."/>
            <person name="Miyauchi S."/>
            <person name="Thiergart T."/>
            <person name="Pickel B."/>
            <person name="Atanasova L."/>
            <person name="Karlsson M."/>
            <person name="Huettel B."/>
            <person name="Barry K.W."/>
            <person name="Haridas S."/>
            <person name="Chen C."/>
            <person name="Bauer D."/>
            <person name="Andreopoulos W."/>
            <person name="Pangilinan J."/>
            <person name="LaButti K."/>
            <person name="Riley R."/>
            <person name="Lipzen A."/>
            <person name="Clum A."/>
            <person name="Drula E."/>
            <person name="Henrissat B."/>
            <person name="Kohler A."/>
            <person name="Grigoriev I.V."/>
            <person name="Martin F.M."/>
            <person name="Hacquard S."/>
        </authorList>
    </citation>
    <scope>NUCLEOTIDE SEQUENCE</scope>
    <source>
        <strain evidence="1">MPI-CAGE-AT-0016</strain>
    </source>
</reference>
<gene>
    <name evidence="1" type="ORF">B0T11DRAFT_28347</name>
</gene>
<sequence>MCRYVRRLKLLVAPSFMARIIRRKSLGCFTPFRPPILTWGFLKLEVQDVTLANTCRREIGAGAWVGYRSHHALLLGRLTGRRHVSNMHPKRPGEWRDAGSHVKPQGVLHTCGFAPAPAMARTDTGTLLRLFSSSRRLATSTQPAAAQGISINISTNMSWLTMQADGWPANRGDPLLRSPTMRCLCSLIAGVRPSARFQGHSSGRSPAAGIFLACDLEDSPIDGYCSLIMQAQEAHAGFAPAVFPDVAQQRPVLRRSTLFKVFN</sequence>
<dbReference type="EMBL" id="JAGPXD010000001">
    <property type="protein sequence ID" value="KAH7377170.1"/>
    <property type="molecule type" value="Genomic_DNA"/>
</dbReference>
<proteinExistence type="predicted"/>
<comment type="caution">
    <text evidence="1">The sequence shown here is derived from an EMBL/GenBank/DDBJ whole genome shotgun (WGS) entry which is preliminary data.</text>
</comment>